<dbReference type="Proteomes" id="UP000598146">
    <property type="component" value="Unassembled WGS sequence"/>
</dbReference>
<protein>
    <submittedName>
        <fullName evidence="1">Uncharacterized protein</fullName>
    </submittedName>
</protein>
<name>A0A931CMQ1_9ACTN</name>
<evidence type="ECO:0000313" key="1">
    <source>
        <dbReference type="EMBL" id="MBG0569163.1"/>
    </source>
</evidence>
<sequence>MSAVRVESMSAAAAVAVLEAVVAGLREYEIGPHAAIRIARALEAAGVVLPDQLVDALDGDEGDALTQVEPETVADALEGVVAKLHAGASVT</sequence>
<dbReference type="RefSeq" id="WP_196420908.1">
    <property type="nucleotide sequence ID" value="NZ_JADQTO010000056.1"/>
</dbReference>
<evidence type="ECO:0000313" key="2">
    <source>
        <dbReference type="Proteomes" id="UP000598146"/>
    </source>
</evidence>
<proteinExistence type="predicted"/>
<accession>A0A931CMQ1</accession>
<keyword evidence="2" id="KW-1185">Reference proteome</keyword>
<dbReference type="EMBL" id="JADQTO010000056">
    <property type="protein sequence ID" value="MBG0569163.1"/>
    <property type="molecule type" value="Genomic_DNA"/>
</dbReference>
<comment type="caution">
    <text evidence="1">The sequence shown here is derived from an EMBL/GenBank/DDBJ whole genome shotgun (WGS) entry which is preliminary data.</text>
</comment>
<reference evidence="1" key="1">
    <citation type="submission" date="2020-11" db="EMBL/GenBank/DDBJ databases">
        <title>Isolation and identification of active actinomycetes.</title>
        <authorList>
            <person name="Sun X."/>
        </authorList>
    </citation>
    <scope>NUCLEOTIDE SEQUENCE</scope>
    <source>
        <strain evidence="1">NEAU-A11</strain>
    </source>
</reference>
<gene>
    <name evidence="1" type="ORF">I4J89_47925</name>
</gene>
<dbReference type="AlphaFoldDB" id="A0A931CMQ1"/>
<organism evidence="1 2">
    <name type="scientific">Actinoplanes aureus</name>
    <dbReference type="NCBI Taxonomy" id="2792083"/>
    <lineage>
        <taxon>Bacteria</taxon>
        <taxon>Bacillati</taxon>
        <taxon>Actinomycetota</taxon>
        <taxon>Actinomycetes</taxon>
        <taxon>Micromonosporales</taxon>
        <taxon>Micromonosporaceae</taxon>
        <taxon>Actinoplanes</taxon>
    </lineage>
</organism>